<dbReference type="Proteomes" id="UP000053240">
    <property type="component" value="Unassembled WGS sequence"/>
</dbReference>
<reference evidence="2 3" key="1">
    <citation type="journal article" date="2015" name="Nat. Commun.">
        <title>Outbred genome sequencing and CRISPR/Cas9 gene editing in butterflies.</title>
        <authorList>
            <person name="Li X."/>
            <person name="Fan D."/>
            <person name="Zhang W."/>
            <person name="Liu G."/>
            <person name="Zhang L."/>
            <person name="Zhao L."/>
            <person name="Fang X."/>
            <person name="Chen L."/>
            <person name="Dong Y."/>
            <person name="Chen Y."/>
            <person name="Ding Y."/>
            <person name="Zhao R."/>
            <person name="Feng M."/>
            <person name="Zhu Y."/>
            <person name="Feng Y."/>
            <person name="Jiang X."/>
            <person name="Zhu D."/>
            <person name="Xiang H."/>
            <person name="Feng X."/>
            <person name="Li S."/>
            <person name="Wang J."/>
            <person name="Zhang G."/>
            <person name="Kronforst M.R."/>
            <person name="Wang W."/>
        </authorList>
    </citation>
    <scope>NUCLEOTIDE SEQUENCE [LARGE SCALE GENOMIC DNA]</scope>
    <source>
        <strain evidence="2">Ya'a_city_454_Pm</strain>
        <tissue evidence="2">Whole body</tissue>
    </source>
</reference>
<feature type="region of interest" description="Disordered" evidence="1">
    <location>
        <begin position="1"/>
        <end position="32"/>
    </location>
</feature>
<proteinExistence type="predicted"/>
<sequence length="100" mass="11645">METCVVHKYSKNSEDGVRDNGDEEGPPFEQSMETYPEYSVANMVNVEDHKRYLYVSRYQCSSKTKESSSKYADIGRKVDQRCALPGADEWSQLFLRHHHH</sequence>
<name>A0A194QVP2_PAPMA</name>
<evidence type="ECO:0000313" key="3">
    <source>
        <dbReference type="Proteomes" id="UP000053240"/>
    </source>
</evidence>
<dbReference type="InParanoid" id="A0A194QVP2"/>
<dbReference type="EMBL" id="KQ461073">
    <property type="protein sequence ID" value="KPJ09542.1"/>
    <property type="molecule type" value="Genomic_DNA"/>
</dbReference>
<protein>
    <submittedName>
        <fullName evidence="2">Uncharacterized protein</fullName>
    </submittedName>
</protein>
<accession>A0A194QVP2</accession>
<evidence type="ECO:0000256" key="1">
    <source>
        <dbReference type="SAM" id="MobiDB-lite"/>
    </source>
</evidence>
<gene>
    <name evidence="2" type="ORF">RR48_13176</name>
</gene>
<feature type="compositionally biased region" description="Basic and acidic residues" evidence="1">
    <location>
        <begin position="11"/>
        <end position="20"/>
    </location>
</feature>
<organism evidence="2 3">
    <name type="scientific">Papilio machaon</name>
    <name type="common">Old World swallowtail butterfly</name>
    <dbReference type="NCBI Taxonomy" id="76193"/>
    <lineage>
        <taxon>Eukaryota</taxon>
        <taxon>Metazoa</taxon>
        <taxon>Ecdysozoa</taxon>
        <taxon>Arthropoda</taxon>
        <taxon>Hexapoda</taxon>
        <taxon>Insecta</taxon>
        <taxon>Pterygota</taxon>
        <taxon>Neoptera</taxon>
        <taxon>Endopterygota</taxon>
        <taxon>Lepidoptera</taxon>
        <taxon>Glossata</taxon>
        <taxon>Ditrysia</taxon>
        <taxon>Papilionoidea</taxon>
        <taxon>Papilionidae</taxon>
        <taxon>Papilioninae</taxon>
        <taxon>Papilio</taxon>
    </lineage>
</organism>
<keyword evidence="3" id="KW-1185">Reference proteome</keyword>
<dbReference type="AlphaFoldDB" id="A0A194QVP2"/>
<evidence type="ECO:0000313" key="2">
    <source>
        <dbReference type="EMBL" id="KPJ09542.1"/>
    </source>
</evidence>